<proteinExistence type="inferred from homology"/>
<evidence type="ECO:0000256" key="7">
    <source>
        <dbReference type="SAM" id="MobiDB-lite"/>
    </source>
</evidence>
<gene>
    <name evidence="9" type="primary">SCC2</name>
    <name evidence="9" type="ORF">LTR77_009172</name>
</gene>
<evidence type="ECO:0000313" key="9">
    <source>
        <dbReference type="EMBL" id="KAK5165075.1"/>
    </source>
</evidence>
<dbReference type="InterPro" id="IPR011989">
    <property type="entry name" value="ARM-like"/>
</dbReference>
<feature type="domain" description="Sister chromatid cohesion C-terminal" evidence="8">
    <location>
        <begin position="1383"/>
        <end position="1563"/>
    </location>
</feature>
<feature type="compositionally biased region" description="Acidic residues" evidence="7">
    <location>
        <begin position="588"/>
        <end position="606"/>
    </location>
</feature>
<feature type="compositionally biased region" description="Polar residues" evidence="7">
    <location>
        <begin position="1659"/>
        <end position="1668"/>
    </location>
</feature>
<dbReference type="GeneID" id="89930504"/>
<evidence type="ECO:0000313" key="10">
    <source>
        <dbReference type="Proteomes" id="UP001337655"/>
    </source>
</evidence>
<feature type="region of interest" description="Disordered" evidence="7">
    <location>
        <begin position="1646"/>
        <end position="1668"/>
    </location>
</feature>
<dbReference type="InterPro" id="IPR016024">
    <property type="entry name" value="ARM-type_fold"/>
</dbReference>
<feature type="region of interest" description="Disordered" evidence="7">
    <location>
        <begin position="574"/>
        <end position="618"/>
    </location>
</feature>
<dbReference type="CDD" id="cd23958">
    <property type="entry name" value="SCC2"/>
    <property type="match status" value="1"/>
</dbReference>
<dbReference type="InterPro" id="IPR026003">
    <property type="entry name" value="Cohesin_HEAT"/>
</dbReference>
<dbReference type="Pfam" id="PF12830">
    <property type="entry name" value="Nipped-B_C"/>
    <property type="match status" value="1"/>
</dbReference>
<comment type="subcellular location">
    <subcellularLocation>
        <location evidence="1 6">Nucleus</location>
    </subcellularLocation>
</comment>
<dbReference type="GO" id="GO:0090694">
    <property type="term" value="C:Scc2-Scc4 cohesin loading complex"/>
    <property type="evidence" value="ECO:0007669"/>
    <property type="project" value="TreeGrafter"/>
</dbReference>
<feature type="compositionally biased region" description="Polar residues" evidence="7">
    <location>
        <begin position="1"/>
        <end position="20"/>
    </location>
</feature>
<keyword evidence="5 6" id="KW-0131">Cell cycle</keyword>
<accession>A0AAV9P268</accession>
<evidence type="ECO:0000256" key="3">
    <source>
        <dbReference type="ARBA" id="ARBA00022737"/>
    </source>
</evidence>
<evidence type="ECO:0000256" key="4">
    <source>
        <dbReference type="ARBA" id="ARBA00023242"/>
    </source>
</evidence>
<keyword evidence="10" id="KW-1185">Reference proteome</keyword>
<dbReference type="Proteomes" id="UP001337655">
    <property type="component" value="Unassembled WGS sequence"/>
</dbReference>
<organism evidence="9 10">
    <name type="scientific">Saxophila tyrrhenica</name>
    <dbReference type="NCBI Taxonomy" id="1690608"/>
    <lineage>
        <taxon>Eukaryota</taxon>
        <taxon>Fungi</taxon>
        <taxon>Dikarya</taxon>
        <taxon>Ascomycota</taxon>
        <taxon>Pezizomycotina</taxon>
        <taxon>Dothideomycetes</taxon>
        <taxon>Dothideomycetidae</taxon>
        <taxon>Mycosphaerellales</taxon>
        <taxon>Extremaceae</taxon>
        <taxon>Saxophila</taxon>
    </lineage>
</organism>
<keyword evidence="3 6" id="KW-0677">Repeat</keyword>
<evidence type="ECO:0000259" key="8">
    <source>
        <dbReference type="Pfam" id="PF12830"/>
    </source>
</evidence>
<feature type="region of interest" description="Disordered" evidence="7">
    <location>
        <begin position="1709"/>
        <end position="1786"/>
    </location>
</feature>
<evidence type="ECO:0000256" key="6">
    <source>
        <dbReference type="RuleBase" id="RU364107"/>
    </source>
</evidence>
<comment type="caution">
    <text evidence="9">The sequence shown here is derived from an EMBL/GenBank/DDBJ whole genome shotgun (WGS) entry which is preliminary data.</text>
</comment>
<dbReference type="GO" id="GO:0140588">
    <property type="term" value="P:chromatin looping"/>
    <property type="evidence" value="ECO:0007669"/>
    <property type="project" value="InterPro"/>
</dbReference>
<dbReference type="PANTHER" id="PTHR21704">
    <property type="entry name" value="NIPPED-B-LIKE PROTEIN DELANGIN SCC2-RELATED"/>
    <property type="match status" value="1"/>
</dbReference>
<dbReference type="InterPro" id="IPR024986">
    <property type="entry name" value="Nipped-B_C"/>
</dbReference>
<dbReference type="GO" id="GO:0034087">
    <property type="term" value="P:establishment of mitotic sister chromatid cohesion"/>
    <property type="evidence" value="ECO:0007669"/>
    <property type="project" value="TreeGrafter"/>
</dbReference>
<dbReference type="GO" id="GO:1990414">
    <property type="term" value="P:replication-born double-strand break repair via sister chromatid exchange"/>
    <property type="evidence" value="ECO:0007669"/>
    <property type="project" value="TreeGrafter"/>
</dbReference>
<dbReference type="GO" id="GO:0071169">
    <property type="term" value="P:establishment of protein localization to chromatin"/>
    <property type="evidence" value="ECO:0007669"/>
    <property type="project" value="TreeGrafter"/>
</dbReference>
<dbReference type="GO" id="GO:0010468">
    <property type="term" value="P:regulation of gene expression"/>
    <property type="evidence" value="ECO:0007669"/>
    <property type="project" value="InterPro"/>
</dbReference>
<feature type="compositionally biased region" description="Basic residues" evidence="7">
    <location>
        <begin position="1758"/>
        <end position="1773"/>
    </location>
</feature>
<dbReference type="InterPro" id="IPR033031">
    <property type="entry name" value="Scc2/Nipped-B"/>
</dbReference>
<name>A0AAV9P268_9PEZI</name>
<comment type="similarity">
    <text evidence="2 6">Belongs to the SCC2/Nipped-B family.</text>
</comment>
<dbReference type="PANTHER" id="PTHR21704:SF18">
    <property type="entry name" value="NIPPED-B-LIKE PROTEIN"/>
    <property type="match status" value="1"/>
</dbReference>
<dbReference type="Pfam" id="PF12765">
    <property type="entry name" value="Cohesin_HEAT"/>
    <property type="match status" value="1"/>
</dbReference>
<dbReference type="GO" id="GO:0003682">
    <property type="term" value="F:chromatin binding"/>
    <property type="evidence" value="ECO:0007669"/>
    <property type="project" value="TreeGrafter"/>
</dbReference>
<protein>
    <recommendedName>
        <fullName evidence="6">Sister chromatid cohesion protein</fullName>
    </recommendedName>
</protein>
<dbReference type="Gene3D" id="1.25.10.10">
    <property type="entry name" value="Leucine-rich Repeat Variant"/>
    <property type="match status" value="1"/>
</dbReference>
<dbReference type="GO" id="GO:0061775">
    <property type="term" value="F:cohesin loader activity"/>
    <property type="evidence" value="ECO:0007669"/>
    <property type="project" value="InterPro"/>
</dbReference>
<evidence type="ECO:0000256" key="2">
    <source>
        <dbReference type="ARBA" id="ARBA00009252"/>
    </source>
</evidence>
<feature type="region of interest" description="Disordered" evidence="7">
    <location>
        <begin position="1"/>
        <end position="25"/>
    </location>
</feature>
<evidence type="ECO:0000256" key="5">
    <source>
        <dbReference type="ARBA" id="ARBA00023306"/>
    </source>
</evidence>
<dbReference type="RefSeq" id="XP_064655218.1">
    <property type="nucleotide sequence ID" value="XM_064806401.1"/>
</dbReference>
<sequence length="1786" mass="195615">MNGSWQPNGQTASRNGQPQDNVPRPRMPIVQEALPYTPLSSIIPFSPNVIPPPLALPTDAPSLFTNLNEAQTGRDLLQRLSSGATSAEIASKQCRQTLDDVQRLLDPGTLTDYHFKSRKNFLAPPANGTRPALKLSTAKLTPFAKMALDQADIPFRYLTPESPELKPAKPAATPIPALQPQQVLQNGYQTAPSSQQRTTHAVVVPNSITPVERAQYQYIPASDAASGAHSSSANRVSISQQQKGDQAVQNLQNLLGEIFQAEDALEPDTSGAISTIAAEFFTASDVDGCPTPFLQHPIQIKLVSAVQKAAVCGRLDNLEVEHLSRVQRLCERPMAALDSLSLSVGDEWSDQDVEEWLSRLKSACSGLAAMRTLMFIMAELAHNKELQSEDYLRVILDGLKAVVEDFITGVVQEPAALRERIRGEKEAPPVNPKFVVLSGNSEEVRSVLTAATKSMRALGDLLVKTELDETAISSVEALCKSVIFAENASTEKDSAIGIQRFEELRRCAMDVLAKVFTKYDNQRRYIFDEILMSLERLPATKQSARQYRPTDAKPIQLLSALLMRLIQTSATKSSEALKLRTTNPRDEADSEEESASEQESDEEGSDEITVSRKKHTGGSGSLLSITAPLHEAAQRNASYVVNMLIQRALSTSKSSEEPYRKLLDIFTADFLNCLGLPDWPAAELLLRTLTMRMIGIINEESSTAPQRTFALELLGNMGSGILELQIAARNAASAADVNESPAVPPLRDMVAQLETAGLDSSSALSYHGPHHIVVQYIDERSANKNDAQLITAKGYHLMQWAHLLVGGREGSAESESNLASHESRDLRSKLRKMLTDPHLSEDDQGTYHMTTPTSKLAAMVITLNSAFCRAFNKMFYILLTAMSSEQSSSTVKSRSLKSIVTLLEKDATLLERNASVFQHIVRCVGDNSPLVRDSALSLIEKCISLRPALGSNVVSTIILRTRDGAIGVRKRAMKMLKEIYLRNESTNVRSAIANAIIARIEDAEESVVEIARTTMEEIWFHSLYAMKMEGEGAIKAKLAYTAHAALFIKTVEYDDNALSILEALLKRLLTRSKLAEANGRVCRTLIAVLFDGIIDTSDIPGSPSQSGILRSLTVFARASPQLFTSTQLQRLEPYTQNLNSSDDLDVYRSVVIILRYVLPHRSVMNRDVLTQLHRTLLKSVTKLQKAELNEAVPCLWTISGLIGETHLIANFVISVLEKIASVSIAELATDEKKATTVFRLARIAGEFGNACDLDSFLADFTKKFVKYKGHSVADLMVETLCPFTSPKCPLVVREVALEAICSVAQAWPKLFTRKDIENAFDTVFREHLPELEKVLLDGLEAFFVAQETPEPGEDGHELGTGVASGSDRLSKTYVASDQDGAAIAMAQRFISQIISIAVSSRAEQAFVAARLVVSINKQGMVHPKDSVPVLVALETCPDKDVSNAAFKEHKSQHAKHESIYDKEYMRAVQRTFEYQQKVIGDAAGFQGSPSTAKMHMTWEVLKGAKATVRRKFLTNMAQKLDFDPTKAALAQHLGFARFCLQNLAFFEYDRVDDLLPLLAALDKLFAGTGSTVAQAIESEVLKMGVEGLTVPGSQPNGTSDAMPPTMAVDLDPQRLHQLAVSSQILTLAHETRSFLIRIWNMQKHLTKTKQQKDKDTNKAPTRSTSAPTFTDAFIRRVADVGRPLSTEDECHAMCSAFAELHSVDNEVKAASEGEADDAELANGYDTPSDRSKKSPSLPPASGGGKGRKRKLSNAGTTPRKRGRPSMGGKRKSGSARVGDDEDAGWD</sequence>
<dbReference type="EMBL" id="JAVRRT010000017">
    <property type="protein sequence ID" value="KAK5165075.1"/>
    <property type="molecule type" value="Genomic_DNA"/>
</dbReference>
<evidence type="ECO:0000256" key="1">
    <source>
        <dbReference type="ARBA" id="ARBA00004123"/>
    </source>
</evidence>
<dbReference type="SUPFAM" id="SSF48371">
    <property type="entry name" value="ARM repeat"/>
    <property type="match status" value="1"/>
</dbReference>
<reference evidence="9 10" key="1">
    <citation type="submission" date="2023-08" db="EMBL/GenBank/DDBJ databases">
        <title>Black Yeasts Isolated from many extreme environments.</title>
        <authorList>
            <person name="Coleine C."/>
            <person name="Stajich J.E."/>
            <person name="Selbmann L."/>
        </authorList>
    </citation>
    <scope>NUCLEOTIDE SEQUENCE [LARGE SCALE GENOMIC DNA]</scope>
    <source>
        <strain evidence="9 10">CCFEE 5935</strain>
    </source>
</reference>
<feature type="compositionally biased region" description="Basic and acidic residues" evidence="7">
    <location>
        <begin position="575"/>
        <end position="587"/>
    </location>
</feature>
<keyword evidence="4 6" id="KW-0539">Nucleus</keyword>